<dbReference type="AlphaFoldDB" id="A0A5M3X1X3"/>
<dbReference type="EMBL" id="BLAE01000054">
    <property type="protein sequence ID" value="GES14139.1"/>
    <property type="molecule type" value="Genomic_DNA"/>
</dbReference>
<comment type="caution">
    <text evidence="2">The sequence shown here is derived from an EMBL/GenBank/DDBJ whole genome shotgun (WGS) entry which is preliminary data.</text>
</comment>
<dbReference type="Pfam" id="PF08241">
    <property type="entry name" value="Methyltransf_11"/>
    <property type="match status" value="1"/>
</dbReference>
<dbReference type="OrthoDB" id="9795634at2"/>
<accession>A0A5M3X1X3</accession>
<dbReference type="Proteomes" id="UP000331127">
    <property type="component" value="Unassembled WGS sequence"/>
</dbReference>
<organism evidence="2 3">
    <name type="scientific">Acrocarpospora macrocephala</name>
    <dbReference type="NCBI Taxonomy" id="150177"/>
    <lineage>
        <taxon>Bacteria</taxon>
        <taxon>Bacillati</taxon>
        <taxon>Actinomycetota</taxon>
        <taxon>Actinomycetes</taxon>
        <taxon>Streptosporangiales</taxon>
        <taxon>Streptosporangiaceae</taxon>
        <taxon>Acrocarpospora</taxon>
    </lineage>
</organism>
<evidence type="ECO:0000313" key="2">
    <source>
        <dbReference type="EMBL" id="GES14139.1"/>
    </source>
</evidence>
<dbReference type="CDD" id="cd02440">
    <property type="entry name" value="AdoMet_MTases"/>
    <property type="match status" value="1"/>
</dbReference>
<dbReference type="PANTHER" id="PTHR42912">
    <property type="entry name" value="METHYLTRANSFERASE"/>
    <property type="match status" value="1"/>
</dbReference>
<dbReference type="SUPFAM" id="SSF53335">
    <property type="entry name" value="S-adenosyl-L-methionine-dependent methyltransferases"/>
    <property type="match status" value="1"/>
</dbReference>
<gene>
    <name evidence="2" type="ORF">Amac_077360</name>
</gene>
<keyword evidence="3" id="KW-1185">Reference proteome</keyword>
<evidence type="ECO:0000259" key="1">
    <source>
        <dbReference type="Pfam" id="PF08241"/>
    </source>
</evidence>
<dbReference type="Gene3D" id="3.40.50.150">
    <property type="entry name" value="Vaccinia Virus protein VP39"/>
    <property type="match status" value="1"/>
</dbReference>
<protein>
    <recommendedName>
        <fullName evidence="1">Methyltransferase type 11 domain-containing protein</fullName>
    </recommendedName>
</protein>
<dbReference type="GO" id="GO:0008757">
    <property type="term" value="F:S-adenosylmethionine-dependent methyltransferase activity"/>
    <property type="evidence" value="ECO:0007669"/>
    <property type="project" value="InterPro"/>
</dbReference>
<name>A0A5M3X1X3_9ACTN</name>
<proteinExistence type="predicted"/>
<reference evidence="2 3" key="1">
    <citation type="submission" date="2019-10" db="EMBL/GenBank/DDBJ databases">
        <title>Whole genome shotgun sequence of Acrocarpospora macrocephala NBRC 16266.</title>
        <authorList>
            <person name="Ichikawa N."/>
            <person name="Kimura A."/>
            <person name="Kitahashi Y."/>
            <person name="Komaki H."/>
            <person name="Oguchi A."/>
        </authorList>
    </citation>
    <scope>NUCLEOTIDE SEQUENCE [LARGE SCALE GENOMIC DNA]</scope>
    <source>
        <strain evidence="2 3">NBRC 16266</strain>
    </source>
</reference>
<dbReference type="InterPro" id="IPR050508">
    <property type="entry name" value="Methyltransf_Superfamily"/>
</dbReference>
<evidence type="ECO:0000313" key="3">
    <source>
        <dbReference type="Proteomes" id="UP000331127"/>
    </source>
</evidence>
<dbReference type="InterPro" id="IPR029063">
    <property type="entry name" value="SAM-dependent_MTases_sf"/>
</dbReference>
<dbReference type="InterPro" id="IPR013216">
    <property type="entry name" value="Methyltransf_11"/>
</dbReference>
<sequence>MTTPLRQTDWTVVDEGWGRKAADFATLSEPSNCREYVTMHHALGVGAGDRLIDLACGSGLAIEFASLRGASCAGIDASARLIAVAKHRNPGADVRVGDMQALPWEDASFDVVTSFRGVWGTTPGALDEIYRVLKPGGRVGFTVWGHIKKSPGAWALAPFRMATTAKLENQAAMVSLGRPGVGEDLLARSGFVGIERISVPFAWEYADPEMFARTLASTGPAYEAMLNVGEAAFLEGAIKEARPHVLDGLPLRALIDVVGYLARKESS</sequence>
<feature type="domain" description="Methyltransferase type 11" evidence="1">
    <location>
        <begin position="53"/>
        <end position="139"/>
    </location>
</feature>